<sequence>MSAHVDMLFVTLLVGEVINASTCRHVIDRTGSLSDPASGGYTPANSDPACGGYTPANSDPTCCLWGLYTSKQCACQWVLDAGRDL</sequence>
<reference evidence="2 3" key="1">
    <citation type="journal article" date="2021" name="Commun. Biol.">
        <title>The genome of Shorea leprosula (Dipterocarpaceae) highlights the ecological relevance of drought in aseasonal tropical rainforests.</title>
        <authorList>
            <person name="Ng K.K.S."/>
            <person name="Kobayashi M.J."/>
            <person name="Fawcett J.A."/>
            <person name="Hatakeyama M."/>
            <person name="Paape T."/>
            <person name="Ng C.H."/>
            <person name="Ang C.C."/>
            <person name="Tnah L.H."/>
            <person name="Lee C.T."/>
            <person name="Nishiyama T."/>
            <person name="Sese J."/>
            <person name="O'Brien M.J."/>
            <person name="Copetti D."/>
            <person name="Mohd Noor M.I."/>
            <person name="Ong R.C."/>
            <person name="Putra M."/>
            <person name="Sireger I.Z."/>
            <person name="Indrioko S."/>
            <person name="Kosugi Y."/>
            <person name="Izuno A."/>
            <person name="Isagi Y."/>
            <person name="Lee S.L."/>
            <person name="Shimizu K.K."/>
        </authorList>
    </citation>
    <scope>NUCLEOTIDE SEQUENCE [LARGE SCALE GENOMIC DNA]</scope>
    <source>
        <strain evidence="2">214</strain>
    </source>
</reference>
<evidence type="ECO:0000313" key="3">
    <source>
        <dbReference type="Proteomes" id="UP001054252"/>
    </source>
</evidence>
<accession>A0AAV5JSY9</accession>
<feature type="chain" id="PRO_5043865161" evidence="1">
    <location>
        <begin position="23"/>
        <end position="85"/>
    </location>
</feature>
<proteinExistence type="predicted"/>
<organism evidence="2 3">
    <name type="scientific">Rubroshorea leprosula</name>
    <dbReference type="NCBI Taxonomy" id="152421"/>
    <lineage>
        <taxon>Eukaryota</taxon>
        <taxon>Viridiplantae</taxon>
        <taxon>Streptophyta</taxon>
        <taxon>Embryophyta</taxon>
        <taxon>Tracheophyta</taxon>
        <taxon>Spermatophyta</taxon>
        <taxon>Magnoliopsida</taxon>
        <taxon>eudicotyledons</taxon>
        <taxon>Gunneridae</taxon>
        <taxon>Pentapetalae</taxon>
        <taxon>rosids</taxon>
        <taxon>malvids</taxon>
        <taxon>Malvales</taxon>
        <taxon>Dipterocarpaceae</taxon>
        <taxon>Rubroshorea</taxon>
    </lineage>
</organism>
<gene>
    <name evidence="2" type="ORF">SLEP1_g24440</name>
</gene>
<keyword evidence="3" id="KW-1185">Reference proteome</keyword>
<protein>
    <submittedName>
        <fullName evidence="2">Uncharacterized protein</fullName>
    </submittedName>
</protein>
<evidence type="ECO:0000256" key="1">
    <source>
        <dbReference type="SAM" id="SignalP"/>
    </source>
</evidence>
<keyword evidence="1" id="KW-0732">Signal</keyword>
<dbReference type="Proteomes" id="UP001054252">
    <property type="component" value="Unassembled WGS sequence"/>
</dbReference>
<comment type="caution">
    <text evidence="2">The sequence shown here is derived from an EMBL/GenBank/DDBJ whole genome shotgun (WGS) entry which is preliminary data.</text>
</comment>
<name>A0AAV5JSY9_9ROSI</name>
<feature type="signal peptide" evidence="1">
    <location>
        <begin position="1"/>
        <end position="22"/>
    </location>
</feature>
<dbReference type="AlphaFoldDB" id="A0AAV5JSY9"/>
<evidence type="ECO:0000313" key="2">
    <source>
        <dbReference type="EMBL" id="GKV13435.1"/>
    </source>
</evidence>
<dbReference type="EMBL" id="BPVZ01000038">
    <property type="protein sequence ID" value="GKV13435.1"/>
    <property type="molecule type" value="Genomic_DNA"/>
</dbReference>